<feature type="binding site" evidence="9">
    <location>
        <position position="189"/>
    </location>
    <ligand>
        <name>Mg(2+)</name>
        <dbReference type="ChEBI" id="CHEBI:18420"/>
    </ligand>
</feature>
<dbReference type="InterPro" id="IPR001952">
    <property type="entry name" value="Alkaline_phosphatase"/>
</dbReference>
<evidence type="ECO:0000256" key="5">
    <source>
        <dbReference type="ARBA" id="ARBA00022801"/>
    </source>
</evidence>
<organism evidence="15">
    <name type="scientific">Rodentolepis nana</name>
    <name type="common">Dwarf tapeworm</name>
    <name type="synonym">Hymenolepis nana</name>
    <dbReference type="NCBI Taxonomy" id="102285"/>
    <lineage>
        <taxon>Eukaryota</taxon>
        <taxon>Metazoa</taxon>
        <taxon>Spiralia</taxon>
        <taxon>Lophotrochozoa</taxon>
        <taxon>Platyhelminthes</taxon>
        <taxon>Cestoda</taxon>
        <taxon>Eucestoda</taxon>
        <taxon>Cyclophyllidea</taxon>
        <taxon>Hymenolepididae</taxon>
        <taxon>Rodentolepis</taxon>
    </lineage>
</organism>
<dbReference type="WBParaSite" id="HNAJ_0000972101-mRNA-1">
    <property type="protein sequence ID" value="HNAJ_0000972101-mRNA-1"/>
    <property type="gene ID" value="HNAJ_0000972101"/>
</dbReference>
<dbReference type="GO" id="GO:0004035">
    <property type="term" value="F:alkaline phosphatase activity"/>
    <property type="evidence" value="ECO:0007669"/>
    <property type="project" value="UniProtKB-EC"/>
</dbReference>
<keyword evidence="7 9" id="KW-0460">Magnesium</keyword>
<feature type="binding site" evidence="9">
    <location>
        <position position="74"/>
    </location>
    <ligand>
        <name>Mg(2+)</name>
        <dbReference type="ChEBI" id="CHEBI:18420"/>
    </ligand>
</feature>
<evidence type="ECO:0000256" key="1">
    <source>
        <dbReference type="ARBA" id="ARBA00005984"/>
    </source>
</evidence>
<sequence length="423" mass="46790">MSRELCSVALVAVFILLTLRFHLVCSQKDKIPANPEEIKPSFWETLARERLNKSIGLLGSPKKPVKNVILFLGDGMGIPTVAASRFYKTEVEEKLGSTTPELAFEAWPFHTLVRTYDLNSVVTDSASSATAYLGGTKTTTGMIGLTGDVKPNECREYKDEEKVDSVLKAAARANKATGIVTSTRITHASPAGAYGHVASRYWESDALIKANCGSNAEAPKDLARQLIEDNPNINVILGGGSQNFYPQEANGTRIDGRNLPEEWLKSRRNCNHRALFVNDSRKFLKTNFSEVDYLLGLLAPSHMPYEADRAKDEASLTDMTTVAIEILSRQPNGFFLFVEGGRIDHAHHDNLGKRALIDTLAFEKAIREATKLVNLEETLLLVTADHSHSFQLVGQPSRLKSLLDLDEEYEANVSYLVFNVIIH</sequence>
<comment type="similarity">
    <text evidence="1 10">Belongs to the alkaline phosphatase family.</text>
</comment>
<reference evidence="13 14" key="2">
    <citation type="submission" date="2018-11" db="EMBL/GenBank/DDBJ databases">
        <authorList>
            <consortium name="Pathogen Informatics"/>
        </authorList>
    </citation>
    <scope>NUCLEOTIDE SEQUENCE [LARGE SCALE GENOMIC DNA]</scope>
</reference>
<dbReference type="PROSITE" id="PS00123">
    <property type="entry name" value="ALKALINE_PHOSPHATASE"/>
    <property type="match status" value="1"/>
</dbReference>
<gene>
    <name evidence="13" type="ORF">HNAJ_LOCUS9716</name>
</gene>
<feature type="binding site" evidence="9">
    <location>
        <position position="385"/>
    </location>
    <ligand>
        <name>Zn(2+)</name>
        <dbReference type="ChEBI" id="CHEBI:29105"/>
        <label>2</label>
    </ligand>
</feature>
<dbReference type="PANTHER" id="PTHR11596:SF5">
    <property type="entry name" value="ALKALINE PHOSPHATASE"/>
    <property type="match status" value="1"/>
</dbReference>
<dbReference type="STRING" id="102285.A0A0R3TQA8"/>
<evidence type="ECO:0000256" key="4">
    <source>
        <dbReference type="ARBA" id="ARBA00022723"/>
    </source>
</evidence>
<evidence type="ECO:0000256" key="2">
    <source>
        <dbReference type="ARBA" id="ARBA00012647"/>
    </source>
</evidence>
<evidence type="ECO:0000256" key="7">
    <source>
        <dbReference type="ARBA" id="ARBA00022842"/>
    </source>
</evidence>
<evidence type="ECO:0000313" key="14">
    <source>
        <dbReference type="Proteomes" id="UP000278807"/>
    </source>
</evidence>
<dbReference type="GO" id="GO:0046872">
    <property type="term" value="F:metal ion binding"/>
    <property type="evidence" value="ECO:0007669"/>
    <property type="project" value="UniProtKB-KW"/>
</dbReference>
<evidence type="ECO:0000256" key="3">
    <source>
        <dbReference type="ARBA" id="ARBA00022553"/>
    </source>
</evidence>
<evidence type="ECO:0000256" key="8">
    <source>
        <dbReference type="PIRSR" id="PIRSR601952-1"/>
    </source>
</evidence>
<dbReference type="OrthoDB" id="5818554at2759"/>
<keyword evidence="4 9" id="KW-0479">Metal-binding</keyword>
<dbReference type="Gene3D" id="3.40.720.10">
    <property type="entry name" value="Alkaline Phosphatase, subunit A"/>
    <property type="match status" value="1"/>
</dbReference>
<feature type="binding site" evidence="9">
    <location>
        <position position="344"/>
    </location>
    <ligand>
        <name>Mg(2+)</name>
        <dbReference type="ChEBI" id="CHEBI:18420"/>
    </ligand>
</feature>
<evidence type="ECO:0000256" key="10">
    <source>
        <dbReference type="RuleBase" id="RU003946"/>
    </source>
</evidence>
<feature type="chain" id="PRO_5043132014" description="Alkaline phosphatase" evidence="12">
    <location>
        <begin position="27"/>
        <end position="423"/>
    </location>
</feature>
<dbReference type="PANTHER" id="PTHR11596">
    <property type="entry name" value="ALKALINE PHOSPHATASE"/>
    <property type="match status" value="1"/>
</dbReference>
<accession>A0A0R3TQA8</accession>
<dbReference type="InterPro" id="IPR017850">
    <property type="entry name" value="Alkaline_phosphatase_core_sf"/>
</dbReference>
<reference evidence="15" key="1">
    <citation type="submission" date="2017-02" db="UniProtKB">
        <authorList>
            <consortium name="WormBaseParasite"/>
        </authorList>
    </citation>
    <scope>IDENTIFICATION</scope>
</reference>
<evidence type="ECO:0000256" key="12">
    <source>
        <dbReference type="SAM" id="SignalP"/>
    </source>
</evidence>
<evidence type="ECO:0000313" key="15">
    <source>
        <dbReference type="WBParaSite" id="HNAJ_0000972101-mRNA-1"/>
    </source>
</evidence>
<keyword evidence="12" id="KW-0732">Signal</keyword>
<evidence type="ECO:0000313" key="13">
    <source>
        <dbReference type="EMBL" id="VDO06352.1"/>
    </source>
</evidence>
<keyword evidence="5 11" id="KW-0378">Hydrolase</keyword>
<dbReference type="EC" id="3.1.3.1" evidence="2 11"/>
<feature type="binding site" evidence="9">
    <location>
        <position position="339"/>
    </location>
    <ligand>
        <name>Mg(2+)</name>
        <dbReference type="ChEBI" id="CHEBI:18420"/>
    </ligand>
</feature>
<feature type="binding site" evidence="9">
    <location>
        <position position="187"/>
    </location>
    <ligand>
        <name>Mg(2+)</name>
        <dbReference type="ChEBI" id="CHEBI:18420"/>
    </ligand>
</feature>
<dbReference type="InterPro" id="IPR018299">
    <property type="entry name" value="Alkaline_phosphatase_AS"/>
</dbReference>
<keyword evidence="3" id="KW-0597">Phosphoprotein</keyword>
<dbReference type="Pfam" id="PF00245">
    <property type="entry name" value="Alk_phosphatase"/>
    <property type="match status" value="1"/>
</dbReference>
<dbReference type="CDD" id="cd16012">
    <property type="entry name" value="ALP"/>
    <property type="match status" value="1"/>
</dbReference>
<keyword evidence="14" id="KW-1185">Reference proteome</keyword>
<comment type="cofactor">
    <cofactor evidence="9">
        <name>Mg(2+)</name>
        <dbReference type="ChEBI" id="CHEBI:18420"/>
    </cofactor>
    <text evidence="9">Binds 1 Mg(2+) ion.</text>
</comment>
<evidence type="ECO:0000256" key="6">
    <source>
        <dbReference type="ARBA" id="ARBA00022833"/>
    </source>
</evidence>
<feature type="active site" description="Phosphoserine intermediate" evidence="8">
    <location>
        <position position="125"/>
    </location>
</feature>
<feature type="binding site" evidence="9">
    <location>
        <position position="386"/>
    </location>
    <ligand>
        <name>Zn(2+)</name>
        <dbReference type="ChEBI" id="CHEBI:29105"/>
        <label>2</label>
    </ligand>
</feature>
<dbReference type="SMART" id="SM00098">
    <property type="entry name" value="alkPPc"/>
    <property type="match status" value="1"/>
</dbReference>
<evidence type="ECO:0000256" key="11">
    <source>
        <dbReference type="RuleBase" id="RU003947"/>
    </source>
</evidence>
<evidence type="ECO:0000256" key="9">
    <source>
        <dbReference type="PIRSR" id="PIRSR601952-2"/>
    </source>
</evidence>
<comment type="cofactor">
    <cofactor evidence="9">
        <name>Zn(2+)</name>
        <dbReference type="ChEBI" id="CHEBI:29105"/>
    </cofactor>
    <text evidence="9">Binds 2 Zn(2+) ions.</text>
</comment>
<dbReference type="PRINTS" id="PR00113">
    <property type="entry name" value="ALKPHPHTASE"/>
</dbReference>
<dbReference type="EMBL" id="UZAE01012721">
    <property type="protein sequence ID" value="VDO06352.1"/>
    <property type="molecule type" value="Genomic_DNA"/>
</dbReference>
<feature type="binding site" evidence="9">
    <location>
        <position position="348"/>
    </location>
    <ligand>
        <name>Zn(2+)</name>
        <dbReference type="ChEBI" id="CHEBI:29105"/>
        <label>2</label>
    </ligand>
</feature>
<comment type="catalytic activity">
    <reaction evidence="11">
        <text>a phosphate monoester + H2O = an alcohol + phosphate</text>
        <dbReference type="Rhea" id="RHEA:15017"/>
        <dbReference type="ChEBI" id="CHEBI:15377"/>
        <dbReference type="ChEBI" id="CHEBI:30879"/>
        <dbReference type="ChEBI" id="CHEBI:43474"/>
        <dbReference type="ChEBI" id="CHEBI:67140"/>
        <dbReference type="EC" id="3.1.3.1"/>
    </reaction>
</comment>
<dbReference type="AlphaFoldDB" id="A0A0R3TQA8"/>
<name>A0A0R3TQA8_RODNA</name>
<dbReference type="Proteomes" id="UP000278807">
    <property type="component" value="Unassembled WGS sequence"/>
</dbReference>
<proteinExistence type="inferred from homology"/>
<keyword evidence="6 9" id="KW-0862">Zinc</keyword>
<dbReference type="SUPFAM" id="SSF53649">
    <property type="entry name" value="Alkaline phosphatase-like"/>
    <property type="match status" value="1"/>
</dbReference>
<feature type="binding site" evidence="9">
    <location>
        <position position="74"/>
    </location>
    <ligand>
        <name>Zn(2+)</name>
        <dbReference type="ChEBI" id="CHEBI:29105"/>
        <label>2</label>
    </ligand>
</feature>
<feature type="signal peptide" evidence="12">
    <location>
        <begin position="1"/>
        <end position="26"/>
    </location>
</feature>
<protein>
    <recommendedName>
        <fullName evidence="2 11">Alkaline phosphatase</fullName>
        <ecNumber evidence="2 11">3.1.3.1</ecNumber>
    </recommendedName>
</protein>